<dbReference type="OrthoDB" id="2692094at2759"/>
<organism evidence="1 2">
    <name type="scientific">Suillus discolor</name>
    <dbReference type="NCBI Taxonomy" id="1912936"/>
    <lineage>
        <taxon>Eukaryota</taxon>
        <taxon>Fungi</taxon>
        <taxon>Dikarya</taxon>
        <taxon>Basidiomycota</taxon>
        <taxon>Agaricomycotina</taxon>
        <taxon>Agaricomycetes</taxon>
        <taxon>Agaricomycetidae</taxon>
        <taxon>Boletales</taxon>
        <taxon>Suillineae</taxon>
        <taxon>Suillaceae</taxon>
        <taxon>Suillus</taxon>
    </lineage>
</organism>
<evidence type="ECO:0000313" key="2">
    <source>
        <dbReference type="Proteomes" id="UP000823399"/>
    </source>
</evidence>
<comment type="caution">
    <text evidence="1">The sequence shown here is derived from an EMBL/GenBank/DDBJ whole genome shotgun (WGS) entry which is preliminary data.</text>
</comment>
<proteinExistence type="predicted"/>
<gene>
    <name evidence="1" type="ORF">F5147DRAFT_781150</name>
</gene>
<dbReference type="RefSeq" id="XP_041285408.1">
    <property type="nucleotide sequence ID" value="XM_041442582.1"/>
</dbReference>
<dbReference type="AlphaFoldDB" id="A0A9P7ETC2"/>
<accession>A0A9P7ETC2</accession>
<dbReference type="GeneID" id="64704841"/>
<sequence length="274" mass="32272">MSHWHRLAKLHMHSDLTLKILDQTTTDLGEQFSLLKEMVCASYQTQELDREVDARSRWQAKEAAKWAENSKGKSKEKEKAEWRAVACWDYVASIRFFGTTDSYSTEPGELEHRTPKGRYRHTDKRAFVHQLTQIERREARLHRIKQKQPQRGPRIEAHKMASDPQLHHHIGQGKKMYDDLGQYLHDHAGDPAMKEFLPRLKDHIFNHLNPEIAESLAETLAHSEQHNSIFFKRNRLYHHNLARFNYTTYDVRRAQDVSKPMNSALQHYATEKSQ</sequence>
<keyword evidence="2" id="KW-1185">Reference proteome</keyword>
<name>A0A9P7ETC2_9AGAM</name>
<dbReference type="EMBL" id="JABBWM010000126">
    <property type="protein sequence ID" value="KAG2088019.1"/>
    <property type="molecule type" value="Genomic_DNA"/>
</dbReference>
<evidence type="ECO:0000313" key="1">
    <source>
        <dbReference type="EMBL" id="KAG2088019.1"/>
    </source>
</evidence>
<dbReference type="Proteomes" id="UP000823399">
    <property type="component" value="Unassembled WGS sequence"/>
</dbReference>
<reference evidence="1" key="1">
    <citation type="journal article" date="2020" name="New Phytol.">
        <title>Comparative genomics reveals dynamic genome evolution in host specialist ectomycorrhizal fungi.</title>
        <authorList>
            <person name="Lofgren L.A."/>
            <person name="Nguyen N.H."/>
            <person name="Vilgalys R."/>
            <person name="Ruytinx J."/>
            <person name="Liao H.L."/>
            <person name="Branco S."/>
            <person name="Kuo A."/>
            <person name="LaButti K."/>
            <person name="Lipzen A."/>
            <person name="Andreopoulos W."/>
            <person name="Pangilinan J."/>
            <person name="Riley R."/>
            <person name="Hundley H."/>
            <person name="Na H."/>
            <person name="Barry K."/>
            <person name="Grigoriev I.V."/>
            <person name="Stajich J.E."/>
            <person name="Kennedy P.G."/>
        </authorList>
    </citation>
    <scope>NUCLEOTIDE SEQUENCE</scope>
    <source>
        <strain evidence="1">FC423</strain>
    </source>
</reference>
<protein>
    <submittedName>
        <fullName evidence="1">Uncharacterized protein</fullName>
    </submittedName>
</protein>